<comment type="cofactor">
    <cofactor evidence="1">
        <name>Mg(2+)</name>
        <dbReference type="ChEBI" id="CHEBI:18420"/>
    </cofactor>
</comment>
<evidence type="ECO:0000256" key="4">
    <source>
        <dbReference type="ARBA" id="ARBA00022679"/>
    </source>
</evidence>
<dbReference type="InterPro" id="IPR017438">
    <property type="entry name" value="ATP-NAD_kinase_N"/>
</dbReference>
<evidence type="ECO:0000256" key="2">
    <source>
        <dbReference type="ARBA" id="ARBA00005983"/>
    </source>
</evidence>
<keyword evidence="9" id="KW-0460">Magnesium</keyword>
<evidence type="ECO:0000256" key="11">
    <source>
        <dbReference type="ARBA" id="ARBA00023209"/>
    </source>
</evidence>
<dbReference type="GO" id="GO:0046872">
    <property type="term" value="F:metal ion binding"/>
    <property type="evidence" value="ECO:0007669"/>
    <property type="project" value="UniProtKB-KW"/>
</dbReference>
<keyword evidence="6" id="KW-0547">Nucleotide-binding</keyword>
<dbReference type="InterPro" id="IPR016064">
    <property type="entry name" value="NAD/diacylglycerol_kinase_sf"/>
</dbReference>
<dbReference type="SMART" id="SM00046">
    <property type="entry name" value="DAGKc"/>
    <property type="match status" value="1"/>
</dbReference>
<evidence type="ECO:0000256" key="7">
    <source>
        <dbReference type="ARBA" id="ARBA00022777"/>
    </source>
</evidence>
<keyword evidence="3" id="KW-0444">Lipid biosynthesis</keyword>
<accession>A0A1D8JDH7</accession>
<reference evidence="14 15" key="1">
    <citation type="submission" date="2016-09" db="EMBL/GenBank/DDBJ databases">
        <title>Complete genome sequence of the Lysinibacillus sphaericus LMG 22257, a specie of Bacillus with ureolytic activity that can effectively biodeposit calcium carbonate.</title>
        <authorList>
            <person name="Yan W."/>
        </authorList>
    </citation>
    <scope>NUCLEOTIDE SEQUENCE [LARGE SCALE GENOMIC DNA]</scope>
    <source>
        <strain evidence="14 15">LMG 22257</strain>
    </source>
</reference>
<dbReference type="InterPro" id="IPR045540">
    <property type="entry name" value="YegS/DAGK_C"/>
</dbReference>
<dbReference type="GO" id="GO:0008654">
    <property type="term" value="P:phospholipid biosynthetic process"/>
    <property type="evidence" value="ECO:0007669"/>
    <property type="project" value="UniProtKB-KW"/>
</dbReference>
<keyword evidence="8" id="KW-0067">ATP-binding</keyword>
<keyword evidence="7" id="KW-0418">Kinase</keyword>
<dbReference type="KEGG" id="surl:BI350_03480"/>
<gene>
    <name evidence="14" type="ORF">BI350_03480</name>
</gene>
<keyword evidence="5" id="KW-0479">Metal-binding</keyword>
<feature type="domain" description="DAGKc" evidence="13">
    <location>
        <begin position="1"/>
        <end position="128"/>
    </location>
</feature>
<keyword evidence="15" id="KW-1185">Reference proteome</keyword>
<dbReference type="AlphaFoldDB" id="A0A1D8JDH7"/>
<name>A0A1D8JDH7_9BACL</name>
<dbReference type="InterPro" id="IPR050187">
    <property type="entry name" value="Lipid_Phosphate_FormReg"/>
</dbReference>
<evidence type="ECO:0000256" key="1">
    <source>
        <dbReference type="ARBA" id="ARBA00001946"/>
    </source>
</evidence>
<dbReference type="Pfam" id="PF00781">
    <property type="entry name" value="DAGK_cat"/>
    <property type="match status" value="1"/>
</dbReference>
<evidence type="ECO:0000256" key="8">
    <source>
        <dbReference type="ARBA" id="ARBA00022840"/>
    </source>
</evidence>
<evidence type="ECO:0000256" key="12">
    <source>
        <dbReference type="ARBA" id="ARBA00023264"/>
    </source>
</evidence>
<keyword evidence="12" id="KW-1208">Phospholipid metabolism</keyword>
<dbReference type="Gene3D" id="3.40.50.10330">
    <property type="entry name" value="Probable inorganic polyphosphate/atp-NAD kinase, domain 1"/>
    <property type="match status" value="1"/>
</dbReference>
<evidence type="ECO:0000259" key="13">
    <source>
        <dbReference type="PROSITE" id="PS50146"/>
    </source>
</evidence>
<comment type="similarity">
    <text evidence="2">Belongs to the diacylglycerol/lipid kinase family.</text>
</comment>
<evidence type="ECO:0000313" key="15">
    <source>
        <dbReference type="Proteomes" id="UP000185746"/>
    </source>
</evidence>
<keyword evidence="10" id="KW-0443">Lipid metabolism</keyword>
<dbReference type="Proteomes" id="UP000185746">
    <property type="component" value="Chromosome"/>
</dbReference>
<dbReference type="PANTHER" id="PTHR12358:SF106">
    <property type="entry name" value="LIPID KINASE YEGS"/>
    <property type="match status" value="1"/>
</dbReference>
<dbReference type="GO" id="GO:0005524">
    <property type="term" value="F:ATP binding"/>
    <property type="evidence" value="ECO:0007669"/>
    <property type="project" value="UniProtKB-KW"/>
</dbReference>
<dbReference type="RefSeq" id="WP_075526862.1">
    <property type="nucleotide sequence ID" value="NZ_CP017560.1"/>
</dbReference>
<dbReference type="EMBL" id="CP017560">
    <property type="protein sequence ID" value="AOV06744.1"/>
    <property type="molecule type" value="Genomic_DNA"/>
</dbReference>
<evidence type="ECO:0000313" key="14">
    <source>
        <dbReference type="EMBL" id="AOV06744.1"/>
    </source>
</evidence>
<organism evidence="14 15">
    <name type="scientific">Sporosarcina ureilytica</name>
    <dbReference type="NCBI Taxonomy" id="298596"/>
    <lineage>
        <taxon>Bacteria</taxon>
        <taxon>Bacillati</taxon>
        <taxon>Bacillota</taxon>
        <taxon>Bacilli</taxon>
        <taxon>Bacillales</taxon>
        <taxon>Caryophanaceae</taxon>
        <taxon>Sporosarcina</taxon>
    </lineage>
</organism>
<dbReference type="InterPro" id="IPR001206">
    <property type="entry name" value="Diacylglycerol_kinase_cat_dom"/>
</dbReference>
<evidence type="ECO:0000256" key="10">
    <source>
        <dbReference type="ARBA" id="ARBA00023098"/>
    </source>
</evidence>
<dbReference type="InterPro" id="IPR005218">
    <property type="entry name" value="Diacylglycerol/lipid_kinase"/>
</dbReference>
<dbReference type="SUPFAM" id="SSF111331">
    <property type="entry name" value="NAD kinase/diacylglycerol kinase-like"/>
    <property type="match status" value="1"/>
</dbReference>
<evidence type="ECO:0000256" key="5">
    <source>
        <dbReference type="ARBA" id="ARBA00022723"/>
    </source>
</evidence>
<protein>
    <recommendedName>
        <fullName evidence="13">DAGKc domain-containing protein</fullName>
    </recommendedName>
</protein>
<evidence type="ECO:0000256" key="9">
    <source>
        <dbReference type="ARBA" id="ARBA00022842"/>
    </source>
</evidence>
<evidence type="ECO:0000256" key="6">
    <source>
        <dbReference type="ARBA" id="ARBA00022741"/>
    </source>
</evidence>
<dbReference type="GO" id="GO:0016301">
    <property type="term" value="F:kinase activity"/>
    <property type="evidence" value="ECO:0007669"/>
    <property type="project" value="UniProtKB-KW"/>
</dbReference>
<dbReference type="PANTHER" id="PTHR12358">
    <property type="entry name" value="SPHINGOSINE KINASE"/>
    <property type="match status" value="1"/>
</dbReference>
<proteinExistence type="inferred from homology"/>
<dbReference type="PROSITE" id="PS50146">
    <property type="entry name" value="DAGK"/>
    <property type="match status" value="1"/>
</dbReference>
<keyword evidence="11" id="KW-0594">Phospholipid biosynthesis</keyword>
<dbReference type="Pfam" id="PF19279">
    <property type="entry name" value="YegS_C"/>
    <property type="match status" value="1"/>
</dbReference>
<keyword evidence="4" id="KW-0808">Transferase</keyword>
<dbReference type="NCBIfam" id="TIGR00147">
    <property type="entry name" value="YegS/Rv2252/BmrU family lipid kinase"/>
    <property type="match status" value="1"/>
</dbReference>
<evidence type="ECO:0000256" key="3">
    <source>
        <dbReference type="ARBA" id="ARBA00022516"/>
    </source>
</evidence>
<dbReference type="Gene3D" id="2.60.200.40">
    <property type="match status" value="1"/>
</dbReference>
<dbReference type="GO" id="GO:0005886">
    <property type="term" value="C:plasma membrane"/>
    <property type="evidence" value="ECO:0007669"/>
    <property type="project" value="TreeGrafter"/>
</dbReference>
<sequence>MFIFIINSSSGNGKATTFWRSLEKKLHTENVPFKKLVSTSTNETRHFVSHALKTNQVRAVGVIGGDGTISSVIQELANTSIPLAIFPAGSGNDTARMFNLTNCPEQFIQGILHGKTTCIDLLQLNDRFGITVAGVGIDTTIEEKVKHASYLPFFNKLGLVSLAYLIASIGTALTFKPFNAKITIDHQKQFVHHAWLIVCGNTTSYGGGLKICPDANPTDGQFNLTMFHGINRFKAMTRIFPALLTGKPIRKNGITYSVGKELTISTDRLIPVIFDGEIIQAMPLHIKIQPHALQLLLTT</sequence>